<keyword evidence="2" id="KW-0378">Hydrolase</keyword>
<dbReference type="Pfam" id="PF01136">
    <property type="entry name" value="Peptidase_U32"/>
    <property type="match status" value="1"/>
</dbReference>
<evidence type="ECO:0000313" key="4">
    <source>
        <dbReference type="EMBL" id="GAH43266.1"/>
    </source>
</evidence>
<organism evidence="4">
    <name type="scientific">marine sediment metagenome</name>
    <dbReference type="NCBI Taxonomy" id="412755"/>
    <lineage>
        <taxon>unclassified sequences</taxon>
        <taxon>metagenomes</taxon>
        <taxon>ecological metagenomes</taxon>
    </lineage>
</organism>
<name>X1FC88_9ZZZZ</name>
<evidence type="ECO:0000256" key="3">
    <source>
        <dbReference type="ARBA" id="ARBA00038374"/>
    </source>
</evidence>
<dbReference type="PANTHER" id="PTHR30217:SF6">
    <property type="entry name" value="TRNA HYDROXYLATION PROTEIN P"/>
    <property type="match status" value="1"/>
</dbReference>
<sequence>MPKHSLKKPELLAPAQDWTSLRNITGLADAIYFGVKNYNMRAKAKNFERGELKEIAKFCHHQKPPLKAYLATNILIYDSELQDLEKLILEAKKAGIDAIIAHDLAVIKFAKCEKLQFHISTQANVSNVESAKFFEDIGAERIILARELSLKQIKLIKHHLTKTQIECFV</sequence>
<feature type="non-terminal residue" evidence="4">
    <location>
        <position position="169"/>
    </location>
</feature>
<comment type="caution">
    <text evidence="4">The sequence shown here is derived from an EMBL/GenBank/DDBJ whole genome shotgun (WGS) entry which is preliminary data.</text>
</comment>
<comment type="similarity">
    <text evidence="3">Belongs to the peptidase U32 family.</text>
</comment>
<keyword evidence="1" id="KW-0645">Protease</keyword>
<dbReference type="GO" id="GO:0008233">
    <property type="term" value="F:peptidase activity"/>
    <property type="evidence" value="ECO:0007669"/>
    <property type="project" value="UniProtKB-KW"/>
</dbReference>
<reference evidence="4" key="1">
    <citation type="journal article" date="2014" name="Front. Microbiol.">
        <title>High frequency of phylogenetically diverse reductive dehalogenase-homologous genes in deep subseafloor sedimentary metagenomes.</title>
        <authorList>
            <person name="Kawai M."/>
            <person name="Futagami T."/>
            <person name="Toyoda A."/>
            <person name="Takaki Y."/>
            <person name="Nishi S."/>
            <person name="Hori S."/>
            <person name="Arai W."/>
            <person name="Tsubouchi T."/>
            <person name="Morono Y."/>
            <person name="Uchiyama I."/>
            <person name="Ito T."/>
            <person name="Fujiyama A."/>
            <person name="Inagaki F."/>
            <person name="Takami H."/>
        </authorList>
    </citation>
    <scope>NUCLEOTIDE SEQUENCE</scope>
    <source>
        <strain evidence="4">Expedition CK06-06</strain>
    </source>
</reference>
<protein>
    <recommendedName>
        <fullName evidence="5">Peptidase U32 collagenase domain-containing protein</fullName>
    </recommendedName>
</protein>
<dbReference type="InterPro" id="IPR001539">
    <property type="entry name" value="Peptidase_U32"/>
</dbReference>
<dbReference type="EMBL" id="BARU01005931">
    <property type="protein sequence ID" value="GAH43266.1"/>
    <property type="molecule type" value="Genomic_DNA"/>
</dbReference>
<dbReference type="GO" id="GO:0006508">
    <property type="term" value="P:proteolysis"/>
    <property type="evidence" value="ECO:0007669"/>
    <property type="project" value="UniProtKB-KW"/>
</dbReference>
<evidence type="ECO:0000256" key="1">
    <source>
        <dbReference type="ARBA" id="ARBA00022670"/>
    </source>
</evidence>
<proteinExistence type="inferred from homology"/>
<evidence type="ECO:0000256" key="2">
    <source>
        <dbReference type="ARBA" id="ARBA00022801"/>
    </source>
</evidence>
<dbReference type="AlphaFoldDB" id="X1FC88"/>
<gene>
    <name evidence="4" type="ORF">S03H2_11641</name>
</gene>
<dbReference type="InterPro" id="IPR051454">
    <property type="entry name" value="RNA/ubiquinone_mod_enzymes"/>
</dbReference>
<dbReference type="PANTHER" id="PTHR30217">
    <property type="entry name" value="PEPTIDASE U32 FAMILY"/>
    <property type="match status" value="1"/>
</dbReference>
<evidence type="ECO:0008006" key="5">
    <source>
        <dbReference type="Google" id="ProtNLM"/>
    </source>
</evidence>
<accession>X1FC88</accession>